<dbReference type="SUPFAM" id="SSF55729">
    <property type="entry name" value="Acyl-CoA N-acyltransferases (Nat)"/>
    <property type="match status" value="1"/>
</dbReference>
<accession>A0A7V0T6F8</accession>
<proteinExistence type="predicted"/>
<feature type="domain" description="N-acetyltransferase" evidence="1">
    <location>
        <begin position="114"/>
        <end position="277"/>
    </location>
</feature>
<dbReference type="Gene3D" id="3.40.630.30">
    <property type="match status" value="1"/>
</dbReference>
<dbReference type="Proteomes" id="UP000885672">
    <property type="component" value="Unassembled WGS sequence"/>
</dbReference>
<dbReference type="PROSITE" id="PS51186">
    <property type="entry name" value="GNAT"/>
    <property type="match status" value="1"/>
</dbReference>
<comment type="caution">
    <text evidence="2">The sequence shown here is derived from an EMBL/GenBank/DDBJ whole genome shotgun (WGS) entry which is preliminary data.</text>
</comment>
<dbReference type="InterPro" id="IPR000182">
    <property type="entry name" value="GNAT_dom"/>
</dbReference>
<reference evidence="2" key="1">
    <citation type="journal article" date="2020" name="mSystems">
        <title>Genome- and Community-Level Interaction Insights into Carbon Utilization and Element Cycling Functions of Hydrothermarchaeota in Hydrothermal Sediment.</title>
        <authorList>
            <person name="Zhou Z."/>
            <person name="Liu Y."/>
            <person name="Xu W."/>
            <person name="Pan J."/>
            <person name="Luo Z.H."/>
            <person name="Li M."/>
        </authorList>
    </citation>
    <scope>NUCLEOTIDE SEQUENCE [LARGE SCALE GENOMIC DNA]</scope>
    <source>
        <strain evidence="2">SpSt-1182</strain>
    </source>
</reference>
<dbReference type="InterPro" id="IPR016181">
    <property type="entry name" value="Acyl_CoA_acyltransferase"/>
</dbReference>
<dbReference type="AlphaFoldDB" id="A0A7V0T6F8"/>
<protein>
    <recommendedName>
        <fullName evidence="1">N-acetyltransferase domain-containing protein</fullName>
    </recommendedName>
</protein>
<sequence length="277" mass="30119">MDHRMTGLCVTAVDDRASHELNRRVFRIRHLLALGRPAEQALVKGLLVRDSMRQAGRRACFVARIPGTDLAGINALERLDYTLSNTSLTLVRDLSEYVLSAGQESATTGTGQPYEVRTAEPVEVEAALNETADQIPDGLLGWDLRLSPRAAARVHGAWLRDYANNGNLLIARDGRRPVGLLAVSVAGRETARMRTDTTRTLGFSVGSVDLVATAHEYRGNGVVPRLLGDVLDEFKRNGIRYAQVSAPTSETPLIAHCQRQGFTVVGSTLTLTHQGQA</sequence>
<dbReference type="GO" id="GO:0016747">
    <property type="term" value="F:acyltransferase activity, transferring groups other than amino-acyl groups"/>
    <property type="evidence" value="ECO:0007669"/>
    <property type="project" value="InterPro"/>
</dbReference>
<dbReference type="Pfam" id="PF00583">
    <property type="entry name" value="Acetyltransf_1"/>
    <property type="match status" value="1"/>
</dbReference>
<dbReference type="EMBL" id="DSBX01000267">
    <property type="protein sequence ID" value="HDR00051.1"/>
    <property type="molecule type" value="Genomic_DNA"/>
</dbReference>
<gene>
    <name evidence="2" type="ORF">ENN51_07205</name>
</gene>
<evidence type="ECO:0000313" key="2">
    <source>
        <dbReference type="EMBL" id="HDR00051.1"/>
    </source>
</evidence>
<name>A0A7V0T6F8_UNCW3</name>
<organism evidence="2">
    <name type="scientific">candidate division WOR-3 bacterium</name>
    <dbReference type="NCBI Taxonomy" id="2052148"/>
    <lineage>
        <taxon>Bacteria</taxon>
        <taxon>Bacteria division WOR-3</taxon>
    </lineage>
</organism>
<evidence type="ECO:0000259" key="1">
    <source>
        <dbReference type="PROSITE" id="PS51186"/>
    </source>
</evidence>